<dbReference type="SUPFAM" id="SSF57938">
    <property type="entry name" value="DnaJ/Hsp40 cysteine-rich domain"/>
    <property type="match status" value="1"/>
</dbReference>
<reference evidence="1" key="1">
    <citation type="submission" date="2011-10" db="EMBL/GenBank/DDBJ databases">
        <title>Provirophages and transpovirons: unique mobilome of giant viruses.</title>
        <authorList>
            <person name="Desnues C."/>
            <person name="LaScola B."/>
            <person name="Yutin N."/>
            <person name="Fournous G."/>
            <person name="Koonin E."/>
            <person name="Raoult D."/>
        </authorList>
    </citation>
    <scope>NUCLEOTIDE SEQUENCE</scope>
    <source>
        <strain evidence="1">Mv13-c7</strain>
    </source>
</reference>
<accession>H2E9U5</accession>
<sequence length="72" mass="7778">MPKFVKCYACNGTGTQYEMGEEMCPGCAGTGRDKTSDLWLESCNRCGGSGRVSYSRRGRSCMQCRGAGGTIY</sequence>
<protein>
    <submittedName>
        <fullName evidence="1">Uncharacterized protein</fullName>
    </submittedName>
</protein>
<dbReference type="EMBL" id="JN885990">
    <property type="protein sequence ID" value="AEX61168.1"/>
    <property type="molecule type" value="Genomic_DNA"/>
</dbReference>
<organism evidence="1">
    <name type="scientific">Megavirus courdo7</name>
    <dbReference type="NCBI Taxonomy" id="1128135"/>
    <lineage>
        <taxon>Viruses</taxon>
        <taxon>Varidnaviria</taxon>
        <taxon>Bamfordvirae</taxon>
        <taxon>Nucleocytoviricota</taxon>
        <taxon>Megaviricetes</taxon>
        <taxon>Imitervirales</taxon>
        <taxon>Mimiviridae</taxon>
        <taxon>Megamimivirinae</taxon>
        <taxon>Megavirus</taxon>
    </lineage>
</organism>
<gene>
    <name evidence="1" type="ORF">c7_L102</name>
</gene>
<dbReference type="InterPro" id="IPR036410">
    <property type="entry name" value="HSP_DnaJ_Cys-rich_dom_sf"/>
</dbReference>
<proteinExistence type="predicted"/>
<name>H2E9U5_9VIRU</name>
<dbReference type="Gene3D" id="2.10.230.10">
    <property type="entry name" value="Heat shock protein DnaJ, cysteine-rich domain"/>
    <property type="match status" value="1"/>
</dbReference>
<evidence type="ECO:0000313" key="1">
    <source>
        <dbReference type="EMBL" id="AEX61168.1"/>
    </source>
</evidence>